<protein>
    <recommendedName>
        <fullName evidence="9">Transcription factor domain-containing protein</fullName>
    </recommendedName>
</protein>
<gene>
    <name evidence="7" type="ORF">DFH07DRAFT_936634</name>
</gene>
<keyword evidence="8" id="KW-1185">Reference proteome</keyword>
<name>A0AAD7NW62_9AGAR</name>
<keyword evidence="2" id="KW-0862">Zinc</keyword>
<organism evidence="7 8">
    <name type="scientific">Mycena maculata</name>
    <dbReference type="NCBI Taxonomy" id="230809"/>
    <lineage>
        <taxon>Eukaryota</taxon>
        <taxon>Fungi</taxon>
        <taxon>Dikarya</taxon>
        <taxon>Basidiomycota</taxon>
        <taxon>Agaricomycotina</taxon>
        <taxon>Agaricomycetes</taxon>
        <taxon>Agaricomycetidae</taxon>
        <taxon>Agaricales</taxon>
        <taxon>Marasmiineae</taxon>
        <taxon>Mycenaceae</taxon>
        <taxon>Mycena</taxon>
    </lineage>
</organism>
<evidence type="ECO:0000256" key="5">
    <source>
        <dbReference type="ARBA" id="ARBA00023163"/>
    </source>
</evidence>
<dbReference type="PANTHER" id="PTHR31313">
    <property type="entry name" value="TY1 ENHANCER ACTIVATOR"/>
    <property type="match status" value="1"/>
</dbReference>
<evidence type="ECO:0000313" key="8">
    <source>
        <dbReference type="Proteomes" id="UP001215280"/>
    </source>
</evidence>
<keyword evidence="3" id="KW-0805">Transcription regulation</keyword>
<reference evidence="7" key="1">
    <citation type="submission" date="2023-03" db="EMBL/GenBank/DDBJ databases">
        <title>Massive genome expansion in bonnet fungi (Mycena s.s.) driven by repeated elements and novel gene families across ecological guilds.</title>
        <authorList>
            <consortium name="Lawrence Berkeley National Laboratory"/>
            <person name="Harder C.B."/>
            <person name="Miyauchi S."/>
            <person name="Viragh M."/>
            <person name="Kuo A."/>
            <person name="Thoen E."/>
            <person name="Andreopoulos B."/>
            <person name="Lu D."/>
            <person name="Skrede I."/>
            <person name="Drula E."/>
            <person name="Henrissat B."/>
            <person name="Morin E."/>
            <person name="Kohler A."/>
            <person name="Barry K."/>
            <person name="LaButti K."/>
            <person name="Morin E."/>
            <person name="Salamov A."/>
            <person name="Lipzen A."/>
            <person name="Mereny Z."/>
            <person name="Hegedus B."/>
            <person name="Baldrian P."/>
            <person name="Stursova M."/>
            <person name="Weitz H."/>
            <person name="Taylor A."/>
            <person name="Grigoriev I.V."/>
            <person name="Nagy L.G."/>
            <person name="Martin F."/>
            <person name="Kauserud H."/>
        </authorList>
    </citation>
    <scope>NUCLEOTIDE SEQUENCE</scope>
    <source>
        <strain evidence="7">CBHHK188m</strain>
    </source>
</reference>
<evidence type="ECO:0000256" key="6">
    <source>
        <dbReference type="ARBA" id="ARBA00023242"/>
    </source>
</evidence>
<keyword evidence="4" id="KW-0238">DNA-binding</keyword>
<dbReference type="AlphaFoldDB" id="A0AAD7NW62"/>
<dbReference type="GO" id="GO:0046872">
    <property type="term" value="F:metal ion binding"/>
    <property type="evidence" value="ECO:0007669"/>
    <property type="project" value="UniProtKB-KW"/>
</dbReference>
<sequence>MSQPERPRTKAHFEALRKRADSLQPYSHLLEGMLVKCVCQDMSSHLEFRPQQLEELDGGDESSSSEFFDSDEEITKALTVPAQPRRQPWRPGGLVLHGITSPFRFIDRIPRKVPTIINAVEDSNASYVALDRKEHDKTLDLAFKFFTYAPSASCPPFSSDDPHIRAAKTPEYLVNAAKAYLEAECQRPDISLVHALASLETYHANDGGGIMGELSRNYILGYVAESAFQVSTWVKSGLLGHEQMNVCWASHFGRESHGPVDRPQIPLPVVDSESDQIPWRYSNITPQPNLGSLAFSHKIIDAINDLRLPGRARDELTKADEHVTKLDLELNNWKSLLPSHLDITPGNRAKPTPQGLMLHCEYLWCSILLYRAFFSRRGRSPRNGHPELNHAKRAAESILELVGTWSCSSVRALSSCCSRSKRQLASVSRNGSLETVLAQAQLCVRYLHEVVPPETETQTSSLVQSQEASFFSSDATPYTNSWNLPPEPGPEWDPVAMNYFAQPQADVPGFGPYPSVRRRNALPEWDPSKFLSTLDSMGVLVLWEQQNLVGIDISRHFQSPRSRRAIRTFANSMPAFAVIFKRRWLRSLHAAVAAEKLRTFVILCIFIFNAAVAACEPVF</sequence>
<keyword evidence="5" id="KW-0804">Transcription</keyword>
<evidence type="ECO:0000256" key="2">
    <source>
        <dbReference type="ARBA" id="ARBA00022833"/>
    </source>
</evidence>
<proteinExistence type="predicted"/>
<keyword evidence="6" id="KW-0539">Nucleus</keyword>
<dbReference type="CDD" id="cd12148">
    <property type="entry name" value="fungal_TF_MHR"/>
    <property type="match status" value="1"/>
</dbReference>
<accession>A0AAD7NW62</accession>
<evidence type="ECO:0008006" key="9">
    <source>
        <dbReference type="Google" id="ProtNLM"/>
    </source>
</evidence>
<evidence type="ECO:0000256" key="1">
    <source>
        <dbReference type="ARBA" id="ARBA00022723"/>
    </source>
</evidence>
<dbReference type="InterPro" id="IPR051615">
    <property type="entry name" value="Transcr_Regulatory_Elem"/>
</dbReference>
<evidence type="ECO:0000313" key="7">
    <source>
        <dbReference type="EMBL" id="KAJ7777554.1"/>
    </source>
</evidence>
<evidence type="ECO:0000256" key="3">
    <source>
        <dbReference type="ARBA" id="ARBA00023015"/>
    </source>
</evidence>
<evidence type="ECO:0000256" key="4">
    <source>
        <dbReference type="ARBA" id="ARBA00023125"/>
    </source>
</evidence>
<comment type="caution">
    <text evidence="7">The sequence shown here is derived from an EMBL/GenBank/DDBJ whole genome shotgun (WGS) entry which is preliminary data.</text>
</comment>
<dbReference type="Proteomes" id="UP001215280">
    <property type="component" value="Unassembled WGS sequence"/>
</dbReference>
<dbReference type="EMBL" id="JARJLG010000010">
    <property type="protein sequence ID" value="KAJ7777554.1"/>
    <property type="molecule type" value="Genomic_DNA"/>
</dbReference>
<dbReference type="PANTHER" id="PTHR31313:SF81">
    <property type="entry name" value="TY1 ENHANCER ACTIVATOR"/>
    <property type="match status" value="1"/>
</dbReference>
<keyword evidence="1" id="KW-0479">Metal-binding</keyword>
<dbReference type="GO" id="GO:0003677">
    <property type="term" value="F:DNA binding"/>
    <property type="evidence" value="ECO:0007669"/>
    <property type="project" value="UniProtKB-KW"/>
</dbReference>